<dbReference type="EMBL" id="BMFV01000030">
    <property type="protein sequence ID" value="GGH86040.1"/>
    <property type="molecule type" value="Genomic_DNA"/>
</dbReference>
<keyword evidence="9" id="KW-1185">Reference proteome</keyword>
<evidence type="ECO:0000256" key="5">
    <source>
        <dbReference type="HAMAP-Rule" id="MF_00731"/>
    </source>
</evidence>
<feature type="domain" description="AMP-binding enzyme C-terminal" evidence="7">
    <location>
        <begin position="407"/>
        <end position="482"/>
    </location>
</feature>
<dbReference type="NCBIfam" id="NF002966">
    <property type="entry name" value="PRK03640.1"/>
    <property type="match status" value="1"/>
</dbReference>
<accession>A0A8J2ZY16</accession>
<keyword evidence="2 5" id="KW-0436">Ligase</keyword>
<dbReference type="UniPathway" id="UPA01057">
    <property type="reaction ID" value="UER00166"/>
</dbReference>
<dbReference type="Gene3D" id="3.40.50.12780">
    <property type="entry name" value="N-terminal domain of ligase-like"/>
    <property type="match status" value="1"/>
</dbReference>
<evidence type="ECO:0000256" key="4">
    <source>
        <dbReference type="ARBA" id="ARBA00022840"/>
    </source>
</evidence>
<keyword evidence="4 5" id="KW-0067">ATP-binding</keyword>
<organism evidence="8 9">
    <name type="scientific">Pullulanibacillus pueri</name>
    <dbReference type="NCBI Taxonomy" id="1437324"/>
    <lineage>
        <taxon>Bacteria</taxon>
        <taxon>Bacillati</taxon>
        <taxon>Bacillota</taxon>
        <taxon>Bacilli</taxon>
        <taxon>Bacillales</taxon>
        <taxon>Sporolactobacillaceae</taxon>
        <taxon>Pullulanibacillus</taxon>
    </lineage>
</organism>
<dbReference type="Pfam" id="PF13193">
    <property type="entry name" value="AMP-binding_C"/>
    <property type="match status" value="1"/>
</dbReference>
<comment type="pathway">
    <text evidence="5">Quinol/quinone metabolism; 1,4-dihydroxy-2-naphthoate biosynthesis; 1,4-dihydroxy-2-naphthoate from chorismate: step 5/7.</text>
</comment>
<dbReference type="GO" id="GO:0005524">
    <property type="term" value="F:ATP binding"/>
    <property type="evidence" value="ECO:0007669"/>
    <property type="project" value="UniProtKB-KW"/>
</dbReference>
<sequence length="497" mass="55824">MENVMPHWLEQRAFLTPDRVALETEAETLTFRDMNKRARSLAAYLNQQHGIKSGMTVAFLQENTVELILSYYAVSYLGAIAVPLNIRLSAPELTWQLQDSEATLLLYDERQQQKVVAMDIPSKVERCHINNIAYEEIVHSESLKSEINMDDPHTIIYTSGTTGKPKGVILSYKNHWGSAIGSVLNLGLTVNDKWLACVPLFHVSGLSILMRSVIYGMTVRLHRNFDPVEVHQAIMKQGVTVISVVTAMFTKMMELLEGNSYPETFRCMLLGGGPVPQPLLKSCIDKNVPVYQTYGLSETASQIVTLSPEYMVSKAGSAGKPLFPSQIKIVDEQGQEVGAKREGEIVVKGPNVTSGYFKRPEANQKAIKEGWLHTGDIGYLDEDGFLYVLDRRKDLIVSGGENVYPAEIEAVLLMHPSIEEVGVVGMKDEKWGRVPCAFIKVRPGAPYTDSDLQMYCRDYLAKYKVPQRFITIDELPRNASRKLLRRKLVERLPKELQ</sequence>
<reference evidence="8" key="2">
    <citation type="submission" date="2020-09" db="EMBL/GenBank/DDBJ databases">
        <authorList>
            <person name="Sun Q."/>
            <person name="Zhou Y."/>
        </authorList>
    </citation>
    <scope>NUCLEOTIDE SEQUENCE</scope>
    <source>
        <strain evidence="8">CGMCC 1.12777</strain>
    </source>
</reference>
<proteinExistence type="inferred from homology"/>
<dbReference type="InterPro" id="IPR025110">
    <property type="entry name" value="AMP-bd_C"/>
</dbReference>
<dbReference type="InterPro" id="IPR010192">
    <property type="entry name" value="MenE"/>
</dbReference>
<dbReference type="HAMAP" id="MF_00731">
    <property type="entry name" value="MenE"/>
    <property type="match status" value="1"/>
</dbReference>
<dbReference type="InterPro" id="IPR050237">
    <property type="entry name" value="ATP-dep_AMP-bd_enzyme"/>
</dbReference>
<dbReference type="InterPro" id="IPR000873">
    <property type="entry name" value="AMP-dep_synth/lig_dom"/>
</dbReference>
<keyword evidence="1 5" id="KW-0474">Menaquinone biosynthesis</keyword>
<name>A0A8J2ZY16_9BACL</name>
<dbReference type="Pfam" id="PF00501">
    <property type="entry name" value="AMP-binding"/>
    <property type="match status" value="1"/>
</dbReference>
<comment type="pathway">
    <text evidence="5">Quinol/quinone metabolism; menaquinone biosynthesis.</text>
</comment>
<dbReference type="UniPathway" id="UPA00079"/>
<comment type="function">
    <text evidence="5">Converts 2-succinylbenzoate (OSB) to 2-succinylbenzoyl-CoA (OSB-CoA).</text>
</comment>
<evidence type="ECO:0000313" key="9">
    <source>
        <dbReference type="Proteomes" id="UP000656813"/>
    </source>
</evidence>
<evidence type="ECO:0000259" key="6">
    <source>
        <dbReference type="Pfam" id="PF00501"/>
    </source>
</evidence>
<dbReference type="AlphaFoldDB" id="A0A8J2ZY16"/>
<dbReference type="PROSITE" id="PS00455">
    <property type="entry name" value="AMP_BINDING"/>
    <property type="match status" value="1"/>
</dbReference>
<dbReference type="InterPro" id="IPR042099">
    <property type="entry name" value="ANL_N_sf"/>
</dbReference>
<evidence type="ECO:0000259" key="7">
    <source>
        <dbReference type="Pfam" id="PF13193"/>
    </source>
</evidence>
<dbReference type="SUPFAM" id="SSF56801">
    <property type="entry name" value="Acetyl-CoA synthetase-like"/>
    <property type="match status" value="1"/>
</dbReference>
<dbReference type="Gene3D" id="3.30.300.30">
    <property type="match status" value="1"/>
</dbReference>
<protein>
    <recommendedName>
        <fullName evidence="5">2-succinylbenzoate--CoA ligase</fullName>
        <ecNumber evidence="5">6.2.1.26</ecNumber>
    </recommendedName>
    <alternativeName>
        <fullName evidence="5">o-succinylbenzoyl-CoA synthetase</fullName>
        <shortName evidence="5">OSB-CoA synthetase</shortName>
    </alternativeName>
</protein>
<dbReference type="EC" id="6.2.1.26" evidence="5"/>
<evidence type="ECO:0000256" key="1">
    <source>
        <dbReference type="ARBA" id="ARBA00022428"/>
    </source>
</evidence>
<dbReference type="RefSeq" id="WP_188498473.1">
    <property type="nucleotide sequence ID" value="NZ_BMFV01000030.1"/>
</dbReference>
<dbReference type="Proteomes" id="UP000656813">
    <property type="component" value="Unassembled WGS sequence"/>
</dbReference>
<feature type="domain" description="AMP-dependent synthetase/ligase" evidence="6">
    <location>
        <begin position="10"/>
        <end position="357"/>
    </location>
</feature>
<gene>
    <name evidence="5 8" type="primary">menE</name>
    <name evidence="8" type="ORF">GCM10007096_32820</name>
</gene>
<dbReference type="PANTHER" id="PTHR43767:SF1">
    <property type="entry name" value="NONRIBOSOMAL PEPTIDE SYNTHASE PES1 (EUROFUNG)-RELATED"/>
    <property type="match status" value="1"/>
</dbReference>
<reference evidence="8" key="1">
    <citation type="journal article" date="2014" name="Int. J. Syst. Evol. Microbiol.">
        <title>Complete genome sequence of Corynebacterium casei LMG S-19264T (=DSM 44701T), isolated from a smear-ripened cheese.</title>
        <authorList>
            <consortium name="US DOE Joint Genome Institute (JGI-PGF)"/>
            <person name="Walter F."/>
            <person name="Albersmeier A."/>
            <person name="Kalinowski J."/>
            <person name="Ruckert C."/>
        </authorList>
    </citation>
    <scope>NUCLEOTIDE SEQUENCE</scope>
    <source>
        <strain evidence="8">CGMCC 1.12777</strain>
    </source>
</reference>
<evidence type="ECO:0000256" key="2">
    <source>
        <dbReference type="ARBA" id="ARBA00022598"/>
    </source>
</evidence>
<dbReference type="GO" id="GO:0008756">
    <property type="term" value="F:o-succinylbenzoate-CoA ligase activity"/>
    <property type="evidence" value="ECO:0007669"/>
    <property type="project" value="UniProtKB-UniRule"/>
</dbReference>
<dbReference type="PANTHER" id="PTHR43767">
    <property type="entry name" value="LONG-CHAIN-FATTY-ACID--COA LIGASE"/>
    <property type="match status" value="1"/>
</dbReference>
<evidence type="ECO:0000313" key="8">
    <source>
        <dbReference type="EMBL" id="GGH86040.1"/>
    </source>
</evidence>
<dbReference type="InterPro" id="IPR020845">
    <property type="entry name" value="AMP-binding_CS"/>
</dbReference>
<dbReference type="GO" id="GO:0009234">
    <property type="term" value="P:menaquinone biosynthetic process"/>
    <property type="evidence" value="ECO:0007669"/>
    <property type="project" value="UniProtKB-UniRule"/>
</dbReference>
<evidence type="ECO:0000256" key="3">
    <source>
        <dbReference type="ARBA" id="ARBA00022741"/>
    </source>
</evidence>
<comment type="similarity">
    <text evidence="5">Belongs to the ATP-dependent AMP-binding enzyme family. MenE subfamily.</text>
</comment>
<keyword evidence="3 5" id="KW-0547">Nucleotide-binding</keyword>
<dbReference type="FunFam" id="3.30.300.30:FF:000008">
    <property type="entry name" value="2,3-dihydroxybenzoate-AMP ligase"/>
    <property type="match status" value="1"/>
</dbReference>
<dbReference type="InterPro" id="IPR045851">
    <property type="entry name" value="AMP-bd_C_sf"/>
</dbReference>
<comment type="catalytic activity">
    <reaction evidence="5">
        <text>2-succinylbenzoate + ATP + CoA = 2-succinylbenzoyl-CoA + AMP + diphosphate</text>
        <dbReference type="Rhea" id="RHEA:17009"/>
        <dbReference type="ChEBI" id="CHEBI:18325"/>
        <dbReference type="ChEBI" id="CHEBI:30616"/>
        <dbReference type="ChEBI" id="CHEBI:33019"/>
        <dbReference type="ChEBI" id="CHEBI:57287"/>
        <dbReference type="ChEBI" id="CHEBI:57364"/>
        <dbReference type="ChEBI" id="CHEBI:456215"/>
        <dbReference type="EC" id="6.2.1.26"/>
    </reaction>
</comment>
<comment type="caution">
    <text evidence="8">The sequence shown here is derived from an EMBL/GenBank/DDBJ whole genome shotgun (WGS) entry which is preliminary data.</text>
</comment>
<dbReference type="NCBIfam" id="TIGR01923">
    <property type="entry name" value="menE"/>
    <property type="match status" value="1"/>
</dbReference>